<dbReference type="Pfam" id="PF09339">
    <property type="entry name" value="HTH_IclR"/>
    <property type="match status" value="1"/>
</dbReference>
<dbReference type="Pfam" id="PF01614">
    <property type="entry name" value="IclR_C"/>
    <property type="match status" value="1"/>
</dbReference>
<evidence type="ECO:0000259" key="4">
    <source>
        <dbReference type="PROSITE" id="PS51077"/>
    </source>
</evidence>
<reference evidence="6 7" key="1">
    <citation type="submission" date="2019-12" db="EMBL/GenBank/DDBJ databases">
        <title>Nitratireductor arenosus sp. nov., Isolated from sea sand, Jeju island, South Korea.</title>
        <authorList>
            <person name="Kim W."/>
        </authorList>
    </citation>
    <scope>NUCLEOTIDE SEQUENCE [LARGE SCALE GENOMIC DNA]</scope>
    <source>
        <strain evidence="6 7">CAU 1489</strain>
    </source>
</reference>
<evidence type="ECO:0000313" key="7">
    <source>
        <dbReference type="Proteomes" id="UP000463224"/>
    </source>
</evidence>
<keyword evidence="3" id="KW-0804">Transcription</keyword>
<accession>A0A844QKB9</accession>
<dbReference type="GO" id="GO:0003700">
    <property type="term" value="F:DNA-binding transcription factor activity"/>
    <property type="evidence" value="ECO:0007669"/>
    <property type="project" value="TreeGrafter"/>
</dbReference>
<dbReference type="GO" id="GO:0045892">
    <property type="term" value="P:negative regulation of DNA-templated transcription"/>
    <property type="evidence" value="ECO:0007669"/>
    <property type="project" value="TreeGrafter"/>
</dbReference>
<dbReference type="PANTHER" id="PTHR30136">
    <property type="entry name" value="HELIX-TURN-HELIX TRANSCRIPTIONAL REGULATOR, ICLR FAMILY"/>
    <property type="match status" value="1"/>
</dbReference>
<dbReference type="PROSITE" id="PS51077">
    <property type="entry name" value="HTH_ICLR"/>
    <property type="match status" value="1"/>
</dbReference>
<dbReference type="InterPro" id="IPR029016">
    <property type="entry name" value="GAF-like_dom_sf"/>
</dbReference>
<dbReference type="RefSeq" id="WP_156715253.1">
    <property type="nucleotide sequence ID" value="NZ_WPHG01000007.1"/>
</dbReference>
<evidence type="ECO:0000313" key="6">
    <source>
        <dbReference type="EMBL" id="MVA99745.1"/>
    </source>
</evidence>
<sequence length="254" mass="27503">MSSLENGLKILTHFSKERPVLRVGEVCRELDIPKSSASRLLKTLSEFGLVEREAGDAGYVLGVQALALADCFVAARSLLSMVNASIDELVSEFQFVGYVAVLSGADIIILRAKSGSYPLRLVHAVGRRMPALPTALGVTLLARQTDEQILTALDGKLDGDEARENALARIEETRRTGVFNLFDGMRSGVSAVGAAVCDPARHENISFSISYPSDAVDEPLLKRMRARVREEALRIGKGVGDPFWSDPSRGVEMS</sequence>
<dbReference type="EMBL" id="WPHG01000007">
    <property type="protein sequence ID" value="MVA99745.1"/>
    <property type="molecule type" value="Genomic_DNA"/>
</dbReference>
<dbReference type="InterPro" id="IPR050707">
    <property type="entry name" value="HTH_MetabolicPath_Reg"/>
</dbReference>
<feature type="domain" description="HTH iclR-type" evidence="4">
    <location>
        <begin position="1"/>
        <end position="63"/>
    </location>
</feature>
<proteinExistence type="predicted"/>
<dbReference type="SMART" id="SM00346">
    <property type="entry name" value="HTH_ICLR"/>
    <property type="match status" value="1"/>
</dbReference>
<organism evidence="6 7">
    <name type="scientific">Nitratireductor arenosus</name>
    <dbReference type="NCBI Taxonomy" id="2682096"/>
    <lineage>
        <taxon>Bacteria</taxon>
        <taxon>Pseudomonadati</taxon>
        <taxon>Pseudomonadota</taxon>
        <taxon>Alphaproteobacteria</taxon>
        <taxon>Hyphomicrobiales</taxon>
        <taxon>Phyllobacteriaceae</taxon>
        <taxon>Nitratireductor</taxon>
    </lineage>
</organism>
<dbReference type="SUPFAM" id="SSF46785">
    <property type="entry name" value="Winged helix' DNA-binding domain"/>
    <property type="match status" value="1"/>
</dbReference>
<keyword evidence="7" id="KW-1185">Reference proteome</keyword>
<gene>
    <name evidence="6" type="ORF">GN330_21050</name>
</gene>
<dbReference type="InterPro" id="IPR005471">
    <property type="entry name" value="Tscrpt_reg_IclR_N"/>
</dbReference>
<keyword evidence="1" id="KW-0805">Transcription regulation</keyword>
<evidence type="ECO:0000259" key="5">
    <source>
        <dbReference type="PROSITE" id="PS51078"/>
    </source>
</evidence>
<dbReference type="InterPro" id="IPR036388">
    <property type="entry name" value="WH-like_DNA-bd_sf"/>
</dbReference>
<dbReference type="InterPro" id="IPR036390">
    <property type="entry name" value="WH_DNA-bd_sf"/>
</dbReference>
<dbReference type="PANTHER" id="PTHR30136:SF35">
    <property type="entry name" value="HTH-TYPE TRANSCRIPTIONAL REGULATOR RV1719"/>
    <property type="match status" value="1"/>
</dbReference>
<dbReference type="Gene3D" id="3.30.450.40">
    <property type="match status" value="1"/>
</dbReference>
<feature type="domain" description="IclR-ED" evidence="5">
    <location>
        <begin position="64"/>
        <end position="241"/>
    </location>
</feature>
<dbReference type="SUPFAM" id="SSF55781">
    <property type="entry name" value="GAF domain-like"/>
    <property type="match status" value="1"/>
</dbReference>
<name>A0A844QKB9_9HYPH</name>
<comment type="caution">
    <text evidence="6">The sequence shown here is derived from an EMBL/GenBank/DDBJ whole genome shotgun (WGS) entry which is preliminary data.</text>
</comment>
<dbReference type="InterPro" id="IPR014757">
    <property type="entry name" value="Tscrpt_reg_IclR_C"/>
</dbReference>
<keyword evidence="2" id="KW-0238">DNA-binding</keyword>
<dbReference type="Proteomes" id="UP000463224">
    <property type="component" value="Unassembled WGS sequence"/>
</dbReference>
<dbReference type="Gene3D" id="1.10.10.10">
    <property type="entry name" value="Winged helix-like DNA-binding domain superfamily/Winged helix DNA-binding domain"/>
    <property type="match status" value="1"/>
</dbReference>
<evidence type="ECO:0000256" key="2">
    <source>
        <dbReference type="ARBA" id="ARBA00023125"/>
    </source>
</evidence>
<evidence type="ECO:0000256" key="1">
    <source>
        <dbReference type="ARBA" id="ARBA00023015"/>
    </source>
</evidence>
<dbReference type="GO" id="GO:0003677">
    <property type="term" value="F:DNA binding"/>
    <property type="evidence" value="ECO:0007669"/>
    <property type="project" value="UniProtKB-KW"/>
</dbReference>
<protein>
    <submittedName>
        <fullName evidence="6">Helix-turn-helix domain-containing protein</fullName>
    </submittedName>
</protein>
<dbReference type="PROSITE" id="PS51078">
    <property type="entry name" value="ICLR_ED"/>
    <property type="match status" value="1"/>
</dbReference>
<dbReference type="AlphaFoldDB" id="A0A844QKB9"/>
<evidence type="ECO:0000256" key="3">
    <source>
        <dbReference type="ARBA" id="ARBA00023163"/>
    </source>
</evidence>